<feature type="domain" description="Putative auto-transporter adhesin head GIN" evidence="1">
    <location>
        <begin position="45"/>
        <end position="230"/>
    </location>
</feature>
<evidence type="ECO:0000259" key="1">
    <source>
        <dbReference type="Pfam" id="PF10988"/>
    </source>
</evidence>
<accession>A0A396RQD0</accession>
<dbReference type="PROSITE" id="PS51257">
    <property type="entry name" value="PROKAR_LIPOPROTEIN"/>
    <property type="match status" value="1"/>
</dbReference>
<dbReference type="Pfam" id="PF10988">
    <property type="entry name" value="DUF2807"/>
    <property type="match status" value="1"/>
</dbReference>
<dbReference type="PANTHER" id="PTHR39200:SF1">
    <property type="entry name" value="AUTO-TRANSPORTER ADHESIN HEAD GIN DOMAIN-CONTAINING PROTEIN-RELATED"/>
    <property type="match status" value="1"/>
</dbReference>
<reference evidence="2 3" key="1">
    <citation type="submission" date="2018-08" db="EMBL/GenBank/DDBJ databases">
        <title>The multiple taxonomic identification of Sphingomonas gilva.</title>
        <authorList>
            <person name="Zhu D."/>
            <person name="Zheng S."/>
        </authorList>
    </citation>
    <scope>NUCLEOTIDE SEQUENCE [LARGE SCALE GENOMIC DNA]</scope>
    <source>
        <strain evidence="2 3">ZDH117</strain>
    </source>
</reference>
<proteinExistence type="predicted"/>
<keyword evidence="3" id="KW-1185">Reference proteome</keyword>
<evidence type="ECO:0000313" key="2">
    <source>
        <dbReference type="EMBL" id="RHW18678.1"/>
    </source>
</evidence>
<dbReference type="PANTHER" id="PTHR39200">
    <property type="entry name" value="HYPOTHETICAL EXPORTED PROTEIN"/>
    <property type="match status" value="1"/>
</dbReference>
<dbReference type="InterPro" id="IPR021255">
    <property type="entry name" value="DUF2807"/>
</dbReference>
<comment type="caution">
    <text evidence="2">The sequence shown here is derived from an EMBL/GenBank/DDBJ whole genome shotgun (WGS) entry which is preliminary data.</text>
</comment>
<dbReference type="OrthoDB" id="7841570at2"/>
<evidence type="ECO:0000313" key="3">
    <source>
        <dbReference type="Proteomes" id="UP000266693"/>
    </source>
</evidence>
<protein>
    <submittedName>
        <fullName evidence="2">DUF2807 domain-containing protein</fullName>
    </submittedName>
</protein>
<sequence length="251" mass="24925">MRKSIFLPLIGAITIAACNDSTASTTDAKVTPSGQQGQRQFQLANFDTVSLEGPDNVEVRVGPAFSVTAQGDTGVLKALEIKLDGSELEIGRKNQRSGFRWGNDEGDEAGPLKVIVTMPAIRAANLAGSGDMSVDKVSGDSFDAALAGSGDMLLGALAVKTAELSIAGSGDIKASGAADQVSVSIAGSGDADGSGLAAKAADVSIAGSGNVRLAVDGAADVSIVGSGDVDLGPKARCQKSIMGAGDVICGG</sequence>
<organism evidence="2 3">
    <name type="scientific">Sphingomonas gilva</name>
    <dbReference type="NCBI Taxonomy" id="2305907"/>
    <lineage>
        <taxon>Bacteria</taxon>
        <taxon>Pseudomonadati</taxon>
        <taxon>Pseudomonadota</taxon>
        <taxon>Alphaproteobacteria</taxon>
        <taxon>Sphingomonadales</taxon>
        <taxon>Sphingomonadaceae</taxon>
        <taxon>Sphingomonas</taxon>
    </lineage>
</organism>
<gene>
    <name evidence="2" type="ORF">D1610_00465</name>
</gene>
<name>A0A396RQD0_9SPHN</name>
<dbReference type="AlphaFoldDB" id="A0A396RQD0"/>
<dbReference type="Gene3D" id="2.160.20.120">
    <property type="match status" value="1"/>
</dbReference>
<dbReference type="RefSeq" id="WP_118862185.1">
    <property type="nucleotide sequence ID" value="NZ_QWLV01000001.1"/>
</dbReference>
<dbReference type="Proteomes" id="UP000266693">
    <property type="component" value="Unassembled WGS sequence"/>
</dbReference>
<dbReference type="EMBL" id="QWLV01000001">
    <property type="protein sequence ID" value="RHW18678.1"/>
    <property type="molecule type" value="Genomic_DNA"/>
</dbReference>